<dbReference type="RefSeq" id="XP_015601597.1">
    <property type="nucleotide sequence ID" value="XM_015746111.2"/>
</dbReference>
<reference evidence="10 11" key="1">
    <citation type="submission" date="2025-04" db="UniProtKB">
        <authorList>
            <consortium name="RefSeq"/>
        </authorList>
    </citation>
    <scope>IDENTIFICATION</scope>
</reference>
<dbReference type="PANTHER" id="PTHR12191">
    <property type="entry name" value="SOLUTE CARRIER FAMILY 39"/>
    <property type="match status" value="1"/>
</dbReference>
<keyword evidence="5 7" id="KW-0472">Membrane</keyword>
<proteinExistence type="inferred from homology"/>
<feature type="compositionally biased region" description="Polar residues" evidence="6">
    <location>
        <begin position="186"/>
        <end position="213"/>
    </location>
</feature>
<name>A0AAJ7C502_CEPCN</name>
<evidence type="ECO:0000256" key="2">
    <source>
        <dbReference type="ARBA" id="ARBA00006939"/>
    </source>
</evidence>
<comment type="similarity">
    <text evidence="2">Belongs to the ZIP transporter (TC 2.A.5) family.</text>
</comment>
<dbReference type="AlphaFoldDB" id="A0AAJ7C502"/>
<dbReference type="InterPro" id="IPR050799">
    <property type="entry name" value="ZIP_Transporter"/>
</dbReference>
<feature type="region of interest" description="Disordered" evidence="6">
    <location>
        <begin position="465"/>
        <end position="487"/>
    </location>
</feature>
<dbReference type="RefSeq" id="XP_015601596.1">
    <property type="nucleotide sequence ID" value="XM_015746110.2"/>
</dbReference>
<evidence type="ECO:0000256" key="8">
    <source>
        <dbReference type="SAM" id="SignalP"/>
    </source>
</evidence>
<gene>
    <name evidence="10 11 12" type="primary">LOC107270784</name>
</gene>
<sequence length="724" mass="80433">MAHHFVTVCVVCVLCAAHTPCSAHTDFRIQDVGDSMQDLLSSTASLHPSELVIGTKEIIKVQEARRSNMANIRPSREINRLSTVKQFSFLEKNILKAEVSPETNIPSREILERLGRLGFELPSKELPSRSRRKRNVGVDEHYFLKKVFETYGDGNIITMEGFEHLLRKLGLLRLVTNFNELEEHSVQNNQTGSPSGNSQDIGSGSLRDSNSDNQKQRCLSSKELLMTVSQDIPYLAATKNSTILPGWLFERVCPALVYQLTGESSSVRNGCISIPENYKPAVTHGYAPEEMSRNMFQVWVYSTISILIISLCGLLGVAVIPVMGKSYYHTLLQFLVALAIGTLCGDALIHLLPHAMMSSSSHTHNHEETPAEMIINGEADHNTNMWKGLVAMMGLVLFFFTEKALTMIAEWRKRKQRLNKLPPRVRVMREPDGPSNNTVGEKLCKHKYSSYPYCYGEITTETQDNHHNRQHNHHQRTPTIDEEKPLTSNCNSVSKIIENTLKKKTEDEWKLEEPMMNHSKRKADGADVPLSETESYTVIIREHETKHHGHTHSHGHVHSAPDSMSSVAWMVVMGDGLHNFTDGMAIGAAFSANIAGGFSTAIAVFCHELPHELGDFAVLLKAGMSAKQAVFYNLLSSILCLFGMVFGVLLGATPAATSWIFAAAAGMFIYIALVDMIPELTSSHSAEGGSQWQGILQALGLFTGLGIMLIIALYEHDLKHIFSE</sequence>
<evidence type="ECO:0000256" key="5">
    <source>
        <dbReference type="ARBA" id="ARBA00023136"/>
    </source>
</evidence>
<dbReference type="KEGG" id="ccin:107270784"/>
<feature type="transmembrane region" description="Helical" evidence="7">
    <location>
        <begin position="630"/>
        <end position="650"/>
    </location>
</feature>
<evidence type="ECO:0000256" key="3">
    <source>
        <dbReference type="ARBA" id="ARBA00022692"/>
    </source>
</evidence>
<feature type="transmembrane region" description="Helical" evidence="7">
    <location>
        <begin position="656"/>
        <end position="674"/>
    </location>
</feature>
<feature type="transmembrane region" description="Helical" evidence="7">
    <location>
        <begin position="389"/>
        <end position="411"/>
    </location>
</feature>
<dbReference type="Pfam" id="PF02535">
    <property type="entry name" value="Zip"/>
    <property type="match status" value="1"/>
</dbReference>
<feature type="region of interest" description="Disordered" evidence="6">
    <location>
        <begin position="185"/>
        <end position="213"/>
    </location>
</feature>
<evidence type="ECO:0000256" key="4">
    <source>
        <dbReference type="ARBA" id="ARBA00022989"/>
    </source>
</evidence>
<keyword evidence="8" id="KW-0732">Signal</keyword>
<keyword evidence="4 7" id="KW-1133">Transmembrane helix</keyword>
<evidence type="ECO:0000256" key="7">
    <source>
        <dbReference type="SAM" id="Phobius"/>
    </source>
</evidence>
<dbReference type="GO" id="GO:0005886">
    <property type="term" value="C:plasma membrane"/>
    <property type="evidence" value="ECO:0007669"/>
    <property type="project" value="TreeGrafter"/>
</dbReference>
<dbReference type="GO" id="GO:0005385">
    <property type="term" value="F:zinc ion transmembrane transporter activity"/>
    <property type="evidence" value="ECO:0007669"/>
    <property type="project" value="TreeGrafter"/>
</dbReference>
<feature type="transmembrane region" description="Helical" evidence="7">
    <location>
        <begin position="695"/>
        <end position="714"/>
    </location>
</feature>
<accession>A0AAJ7C502</accession>
<feature type="transmembrane region" description="Helical" evidence="7">
    <location>
        <begin position="332"/>
        <end position="352"/>
    </location>
</feature>
<evidence type="ECO:0000256" key="1">
    <source>
        <dbReference type="ARBA" id="ARBA00004141"/>
    </source>
</evidence>
<organism evidence="9 11">
    <name type="scientific">Cephus cinctus</name>
    <name type="common">Wheat stem sawfly</name>
    <dbReference type="NCBI Taxonomy" id="211228"/>
    <lineage>
        <taxon>Eukaryota</taxon>
        <taxon>Metazoa</taxon>
        <taxon>Ecdysozoa</taxon>
        <taxon>Arthropoda</taxon>
        <taxon>Hexapoda</taxon>
        <taxon>Insecta</taxon>
        <taxon>Pterygota</taxon>
        <taxon>Neoptera</taxon>
        <taxon>Endopterygota</taxon>
        <taxon>Hymenoptera</taxon>
        <taxon>Cephoidea</taxon>
        <taxon>Cephidae</taxon>
        <taxon>Cephus</taxon>
    </lineage>
</organism>
<dbReference type="GO" id="GO:0071578">
    <property type="term" value="P:zinc ion import across plasma membrane"/>
    <property type="evidence" value="ECO:0007669"/>
    <property type="project" value="TreeGrafter"/>
</dbReference>
<feature type="signal peptide" evidence="8">
    <location>
        <begin position="1"/>
        <end position="23"/>
    </location>
</feature>
<dbReference type="GO" id="GO:0140410">
    <property type="term" value="F:monoatomic cation:bicarbonate symporter activity"/>
    <property type="evidence" value="ECO:0007669"/>
    <property type="project" value="TreeGrafter"/>
</dbReference>
<dbReference type="PANTHER" id="PTHR12191:SF37">
    <property type="entry name" value="ZINC TRANSPORTER FOI"/>
    <property type="match status" value="1"/>
</dbReference>
<dbReference type="InterPro" id="IPR003689">
    <property type="entry name" value="ZIP"/>
</dbReference>
<dbReference type="RefSeq" id="XP_015601595.1">
    <property type="nucleotide sequence ID" value="XM_015746109.2"/>
</dbReference>
<evidence type="ECO:0000313" key="11">
    <source>
        <dbReference type="RefSeq" id="XP_015601596.1"/>
    </source>
</evidence>
<dbReference type="GeneID" id="107270784"/>
<protein>
    <submittedName>
        <fullName evidence="10 11">Zinc transporter foi</fullName>
    </submittedName>
</protein>
<keyword evidence="9" id="KW-1185">Reference proteome</keyword>
<evidence type="ECO:0000313" key="9">
    <source>
        <dbReference type="Proteomes" id="UP000694920"/>
    </source>
</evidence>
<keyword evidence="3 7" id="KW-0812">Transmembrane</keyword>
<feature type="chain" id="PRO_5044708670" evidence="8">
    <location>
        <begin position="24"/>
        <end position="724"/>
    </location>
</feature>
<evidence type="ECO:0000256" key="6">
    <source>
        <dbReference type="SAM" id="MobiDB-lite"/>
    </source>
</evidence>
<comment type="subcellular location">
    <subcellularLocation>
        <location evidence="1">Membrane</location>
        <topology evidence="1">Multi-pass membrane protein</topology>
    </subcellularLocation>
</comment>
<dbReference type="Proteomes" id="UP000694920">
    <property type="component" value="Unplaced"/>
</dbReference>
<evidence type="ECO:0000313" key="10">
    <source>
        <dbReference type="RefSeq" id="XP_015601595.1"/>
    </source>
</evidence>
<feature type="transmembrane region" description="Helical" evidence="7">
    <location>
        <begin position="298"/>
        <end position="320"/>
    </location>
</feature>
<evidence type="ECO:0000313" key="12">
    <source>
        <dbReference type="RefSeq" id="XP_015601597.1"/>
    </source>
</evidence>
<dbReference type="GO" id="GO:0030003">
    <property type="term" value="P:intracellular monoatomic cation homeostasis"/>
    <property type="evidence" value="ECO:0007669"/>
    <property type="project" value="TreeGrafter"/>
</dbReference>